<sequence>MFLQILNLAGIAVFAISGALVGVRNRLDLFGICVVGTTTGIGGGLIRDLLLGVHPPTSMVEWPNVAVPVAMSLIVCFVHAQLDRVWRAVLLFDACGMGLFAATGASIALDHGAGALAAVMIGATAAVGGGVLRDVLVNEVPMLLRRDLYALPALLGAVLVVVCNQLGLATDAALLVGALTATGLRCLALWQHWQLPQARVSDSSRKGR</sequence>
<feature type="transmembrane region" description="Helical" evidence="7">
    <location>
        <begin position="6"/>
        <end position="23"/>
    </location>
</feature>
<reference evidence="9 10" key="1">
    <citation type="submission" date="2019-07" db="EMBL/GenBank/DDBJ databases">
        <title>Rhodococcus cavernicolus sp. nov., isolated from a cave.</title>
        <authorList>
            <person name="Lee S.D."/>
        </authorList>
    </citation>
    <scope>NUCLEOTIDE SEQUENCE [LARGE SCALE GENOMIC DNA]</scope>
    <source>
        <strain evidence="9 10">C1-24</strain>
    </source>
</reference>
<evidence type="ECO:0000256" key="5">
    <source>
        <dbReference type="ARBA" id="ARBA00022989"/>
    </source>
</evidence>
<keyword evidence="5 7" id="KW-1133">Transmembrane helix</keyword>
<evidence type="ECO:0000256" key="3">
    <source>
        <dbReference type="ARBA" id="ARBA00022475"/>
    </source>
</evidence>
<dbReference type="Proteomes" id="UP000322244">
    <property type="component" value="Unassembled WGS sequence"/>
</dbReference>
<organism evidence="9 10">
    <name type="scientific">Antrihabitans cavernicola</name>
    <dbReference type="NCBI Taxonomy" id="2495913"/>
    <lineage>
        <taxon>Bacteria</taxon>
        <taxon>Bacillati</taxon>
        <taxon>Actinomycetota</taxon>
        <taxon>Actinomycetes</taxon>
        <taxon>Mycobacteriales</taxon>
        <taxon>Nocardiaceae</taxon>
        <taxon>Antrihabitans</taxon>
    </lineage>
</organism>
<comment type="caution">
    <text evidence="9">The sequence shown here is derived from an EMBL/GenBank/DDBJ whole genome shotgun (WGS) entry which is preliminary data.</text>
</comment>
<feature type="transmembrane region" description="Helical" evidence="7">
    <location>
        <begin position="148"/>
        <end position="167"/>
    </location>
</feature>
<evidence type="ECO:0000313" key="10">
    <source>
        <dbReference type="Proteomes" id="UP000322244"/>
    </source>
</evidence>
<evidence type="ECO:0000256" key="2">
    <source>
        <dbReference type="ARBA" id="ARBA00008193"/>
    </source>
</evidence>
<dbReference type="AlphaFoldDB" id="A0A5A7SHT7"/>
<proteinExistence type="inferred from homology"/>
<feature type="domain" description="Glycine transporter" evidence="8">
    <location>
        <begin position="91"/>
        <end position="164"/>
    </location>
</feature>
<dbReference type="OrthoDB" id="9791874at2"/>
<gene>
    <name evidence="9" type="ORF">FOY51_04015</name>
</gene>
<keyword evidence="10" id="KW-1185">Reference proteome</keyword>
<dbReference type="GO" id="GO:0005886">
    <property type="term" value="C:plasma membrane"/>
    <property type="evidence" value="ECO:0007669"/>
    <property type="project" value="UniProtKB-SubCell"/>
</dbReference>
<feature type="transmembrane region" description="Helical" evidence="7">
    <location>
        <begin position="30"/>
        <end position="50"/>
    </location>
</feature>
<evidence type="ECO:0000259" key="8">
    <source>
        <dbReference type="Pfam" id="PF03458"/>
    </source>
</evidence>
<dbReference type="InterPro" id="IPR005115">
    <property type="entry name" value="Gly_transporter"/>
</dbReference>
<dbReference type="EMBL" id="VLNY01000002">
    <property type="protein sequence ID" value="KAA0023781.1"/>
    <property type="molecule type" value="Genomic_DNA"/>
</dbReference>
<feature type="transmembrane region" description="Helical" evidence="7">
    <location>
        <begin position="89"/>
        <end position="109"/>
    </location>
</feature>
<keyword evidence="4 7" id="KW-0812">Transmembrane</keyword>
<dbReference type="PANTHER" id="PTHR30506">
    <property type="entry name" value="INNER MEMBRANE PROTEIN"/>
    <property type="match status" value="1"/>
</dbReference>
<evidence type="ECO:0000256" key="7">
    <source>
        <dbReference type="SAM" id="Phobius"/>
    </source>
</evidence>
<keyword evidence="3" id="KW-1003">Cell membrane</keyword>
<accession>A0A5A7SHT7</accession>
<feature type="domain" description="Glycine transporter" evidence="8">
    <location>
        <begin position="5"/>
        <end position="79"/>
    </location>
</feature>
<comment type="subcellular location">
    <subcellularLocation>
        <location evidence="1">Cell membrane</location>
        <topology evidence="1">Multi-pass membrane protein</topology>
    </subcellularLocation>
</comment>
<dbReference type="PANTHER" id="PTHR30506:SF3">
    <property type="entry name" value="UPF0126 INNER MEMBRANE PROTEIN YADS-RELATED"/>
    <property type="match status" value="1"/>
</dbReference>
<dbReference type="RefSeq" id="WP_149428940.1">
    <property type="nucleotide sequence ID" value="NZ_VLNY01000002.1"/>
</dbReference>
<feature type="transmembrane region" description="Helical" evidence="7">
    <location>
        <begin position="62"/>
        <end position="82"/>
    </location>
</feature>
<dbReference type="Pfam" id="PF03458">
    <property type="entry name" value="Gly_transporter"/>
    <property type="match status" value="2"/>
</dbReference>
<comment type="similarity">
    <text evidence="2">Belongs to the UPF0126 family.</text>
</comment>
<evidence type="ECO:0000313" key="9">
    <source>
        <dbReference type="EMBL" id="KAA0023781.1"/>
    </source>
</evidence>
<protein>
    <submittedName>
        <fullName evidence="9">Trimeric intracellular cation channel family protein</fullName>
    </submittedName>
</protein>
<evidence type="ECO:0000256" key="1">
    <source>
        <dbReference type="ARBA" id="ARBA00004651"/>
    </source>
</evidence>
<name>A0A5A7SHT7_9NOCA</name>
<keyword evidence="6 7" id="KW-0472">Membrane</keyword>
<evidence type="ECO:0000256" key="6">
    <source>
        <dbReference type="ARBA" id="ARBA00023136"/>
    </source>
</evidence>
<evidence type="ECO:0000256" key="4">
    <source>
        <dbReference type="ARBA" id="ARBA00022692"/>
    </source>
</evidence>
<feature type="transmembrane region" description="Helical" evidence="7">
    <location>
        <begin position="115"/>
        <end position="136"/>
    </location>
</feature>